<comment type="caution">
    <text evidence="1">The sequence shown here is derived from an EMBL/GenBank/DDBJ whole genome shotgun (WGS) entry which is preliminary data.</text>
</comment>
<organism evidence="1 2">
    <name type="scientific">Candidatus Dojkabacteria bacterium</name>
    <dbReference type="NCBI Taxonomy" id="2099670"/>
    <lineage>
        <taxon>Bacteria</taxon>
        <taxon>Candidatus Dojkabacteria</taxon>
    </lineage>
</organism>
<dbReference type="AlphaFoldDB" id="A0A955KZZ5"/>
<evidence type="ECO:0000313" key="1">
    <source>
        <dbReference type="EMBL" id="MCA9380402.1"/>
    </source>
</evidence>
<evidence type="ECO:0000313" key="2">
    <source>
        <dbReference type="Proteomes" id="UP000745577"/>
    </source>
</evidence>
<gene>
    <name evidence="1" type="ORF">KC675_04450</name>
</gene>
<dbReference type="EMBL" id="JAGQLL010000057">
    <property type="protein sequence ID" value="MCA9380402.1"/>
    <property type="molecule type" value="Genomic_DNA"/>
</dbReference>
<name>A0A955KZZ5_9BACT</name>
<sequence length="148" mass="17148">MVTILESSDTRPSIIHLTKSDLGLEIHQSLVELIPWIYKKRSTNERPEEIPFELIDNFKPFVYRQSARDLWFGEMYDSHDQIKTTFGLDYTEFVFSGYLVNIKGFRGSVLIFNNSFGLTGEDLNQLYSNNLMPLTANYNIVIPSEDKV</sequence>
<proteinExistence type="predicted"/>
<dbReference type="Proteomes" id="UP000745577">
    <property type="component" value="Unassembled WGS sequence"/>
</dbReference>
<protein>
    <submittedName>
        <fullName evidence="1">Uncharacterized protein</fullName>
    </submittedName>
</protein>
<accession>A0A955KZZ5</accession>
<reference evidence="1" key="1">
    <citation type="submission" date="2020-04" db="EMBL/GenBank/DDBJ databases">
        <authorList>
            <person name="Zhang T."/>
        </authorList>
    </citation>
    <scope>NUCLEOTIDE SEQUENCE</scope>
    <source>
        <strain evidence="1">HKST-UBA15</strain>
    </source>
</reference>
<reference evidence="1" key="2">
    <citation type="journal article" date="2021" name="Microbiome">
        <title>Successional dynamics and alternative stable states in a saline activated sludge microbial community over 9 years.</title>
        <authorList>
            <person name="Wang Y."/>
            <person name="Ye J."/>
            <person name="Ju F."/>
            <person name="Liu L."/>
            <person name="Boyd J.A."/>
            <person name="Deng Y."/>
            <person name="Parks D.H."/>
            <person name="Jiang X."/>
            <person name="Yin X."/>
            <person name="Woodcroft B.J."/>
            <person name="Tyson G.W."/>
            <person name="Hugenholtz P."/>
            <person name="Polz M.F."/>
            <person name="Zhang T."/>
        </authorList>
    </citation>
    <scope>NUCLEOTIDE SEQUENCE</scope>
    <source>
        <strain evidence="1">HKST-UBA15</strain>
    </source>
</reference>